<reference evidence="2 3" key="1">
    <citation type="submission" date="2017-06" db="EMBL/GenBank/DDBJ databases">
        <title>Genome sequencing of cyanobaciteial culture collection at National Institute for Environmental Studies (NIES).</title>
        <authorList>
            <person name="Hirose Y."/>
            <person name="Shimura Y."/>
            <person name="Fujisawa T."/>
            <person name="Nakamura Y."/>
            <person name="Kawachi M."/>
        </authorList>
    </citation>
    <scope>NUCLEOTIDE SEQUENCE [LARGE SCALE GENOMIC DNA]</scope>
    <source>
        <strain evidence="2 3">NIES-23</strain>
    </source>
</reference>
<feature type="transmembrane region" description="Helical" evidence="1">
    <location>
        <begin position="98"/>
        <end position="120"/>
    </location>
</feature>
<feature type="transmembrane region" description="Helical" evidence="1">
    <location>
        <begin position="45"/>
        <end position="67"/>
    </location>
</feature>
<evidence type="ECO:0000313" key="2">
    <source>
        <dbReference type="EMBL" id="BAY67251.1"/>
    </source>
</evidence>
<accession>A0A1Z4KE25</accession>
<dbReference type="Proteomes" id="UP000217507">
    <property type="component" value="Chromosome"/>
</dbReference>
<organism evidence="2 3">
    <name type="scientific">Trichormus variabilis NIES-23</name>
    <dbReference type="NCBI Taxonomy" id="1973479"/>
    <lineage>
        <taxon>Bacteria</taxon>
        <taxon>Bacillati</taxon>
        <taxon>Cyanobacteriota</taxon>
        <taxon>Cyanophyceae</taxon>
        <taxon>Nostocales</taxon>
        <taxon>Nostocaceae</taxon>
        <taxon>Trichormus</taxon>
    </lineage>
</organism>
<evidence type="ECO:0000256" key="1">
    <source>
        <dbReference type="SAM" id="Phobius"/>
    </source>
</evidence>
<protein>
    <recommendedName>
        <fullName evidence="4">Yip1 domain-containing protein</fullName>
    </recommendedName>
</protein>
<evidence type="ECO:0008006" key="4">
    <source>
        <dbReference type="Google" id="ProtNLM"/>
    </source>
</evidence>
<evidence type="ECO:0000313" key="3">
    <source>
        <dbReference type="Proteomes" id="UP000217507"/>
    </source>
</evidence>
<keyword evidence="1" id="KW-1133">Transmembrane helix</keyword>
<feature type="transmembrane region" description="Helical" evidence="1">
    <location>
        <begin position="6"/>
        <end position="24"/>
    </location>
</feature>
<proteinExistence type="predicted"/>
<keyword evidence="1" id="KW-0472">Membrane</keyword>
<gene>
    <name evidence="2" type="ORF">NIES23_00230</name>
</gene>
<sequence length="128" mass="14610">MKLSLLIFIFVINAFSVIAGYYFWIFTIWKTGKQLRLSIPTYRKLLIPIGFAHTPQIFNFFTVIPLLGRPIEIGLSVWSLLAIIVVLKGWLNIKLVRAILICLSGWLIVQIAIGLIQITLQRLIIETS</sequence>
<dbReference type="EMBL" id="AP018216">
    <property type="protein sequence ID" value="BAY67251.1"/>
    <property type="molecule type" value="Genomic_DNA"/>
</dbReference>
<name>A0A1Z4KE25_ANAVA</name>
<feature type="transmembrane region" description="Helical" evidence="1">
    <location>
        <begin position="73"/>
        <end position="91"/>
    </location>
</feature>
<dbReference type="AlphaFoldDB" id="A0A1Z4KE25"/>
<keyword evidence="1" id="KW-0812">Transmembrane</keyword>